<dbReference type="InterPro" id="IPR050545">
    <property type="entry name" value="Mycobact_MmpL"/>
</dbReference>
<feature type="transmembrane region" description="Helical" evidence="6">
    <location>
        <begin position="374"/>
        <end position="394"/>
    </location>
</feature>
<feature type="transmembrane region" description="Helical" evidence="6">
    <location>
        <begin position="533"/>
        <end position="552"/>
    </location>
</feature>
<protein>
    <submittedName>
        <fullName evidence="8">MMPL family transporter</fullName>
    </submittedName>
</protein>
<feature type="transmembrane region" description="Helical" evidence="6">
    <location>
        <begin position="559"/>
        <end position="581"/>
    </location>
</feature>
<keyword evidence="5 6" id="KW-0472">Membrane</keyword>
<evidence type="ECO:0000256" key="1">
    <source>
        <dbReference type="ARBA" id="ARBA00004651"/>
    </source>
</evidence>
<evidence type="ECO:0000313" key="9">
    <source>
        <dbReference type="Proteomes" id="UP000503540"/>
    </source>
</evidence>
<feature type="domain" description="Membrane transport protein MMPL" evidence="7">
    <location>
        <begin position="103"/>
        <end position="343"/>
    </location>
</feature>
<reference evidence="8 9" key="1">
    <citation type="journal article" date="2019" name="ACS Chem. Biol.">
        <title>Identification and Mobilization of a Cryptic Antibiotic Biosynthesis Gene Locus from a Human-Pathogenic Nocardia Isolate.</title>
        <authorList>
            <person name="Herisse M."/>
            <person name="Ishida K."/>
            <person name="Porter J.L."/>
            <person name="Howden B."/>
            <person name="Hertweck C."/>
            <person name="Stinear T.P."/>
            <person name="Pidot S.J."/>
        </authorList>
    </citation>
    <scope>NUCLEOTIDE SEQUENCE [LARGE SCALE GENOMIC DNA]</scope>
    <source>
        <strain evidence="8 9">AUSMDU00012717</strain>
    </source>
</reference>
<comment type="subcellular location">
    <subcellularLocation>
        <location evidence="1">Cell membrane</location>
        <topology evidence="1">Multi-pass membrane protein</topology>
    </subcellularLocation>
</comment>
<evidence type="ECO:0000256" key="2">
    <source>
        <dbReference type="ARBA" id="ARBA00022475"/>
    </source>
</evidence>
<evidence type="ECO:0000259" key="7">
    <source>
        <dbReference type="Pfam" id="PF03176"/>
    </source>
</evidence>
<dbReference type="PANTHER" id="PTHR33406">
    <property type="entry name" value="MEMBRANE PROTEIN MJ1562-RELATED"/>
    <property type="match status" value="1"/>
</dbReference>
<dbReference type="Pfam" id="PF03176">
    <property type="entry name" value="MMPL"/>
    <property type="match status" value="2"/>
</dbReference>
<feature type="transmembrane region" description="Helical" evidence="6">
    <location>
        <begin position="182"/>
        <end position="215"/>
    </location>
</feature>
<evidence type="ECO:0000313" key="8">
    <source>
        <dbReference type="EMBL" id="QIS14173.1"/>
    </source>
</evidence>
<dbReference type="AlphaFoldDB" id="A0A6G9YMM5"/>
<dbReference type="SUPFAM" id="SSF82866">
    <property type="entry name" value="Multidrug efflux transporter AcrB transmembrane domain"/>
    <property type="match status" value="2"/>
</dbReference>
<feature type="transmembrane region" description="Helical" evidence="6">
    <location>
        <begin position="20"/>
        <end position="39"/>
    </location>
</feature>
<proteinExistence type="predicted"/>
<dbReference type="RefSeq" id="WP_167476619.1">
    <property type="nucleotide sequence ID" value="NZ_CP046172.1"/>
</dbReference>
<accession>A0A6G9YMM5</accession>
<dbReference type="Proteomes" id="UP000503540">
    <property type="component" value="Chromosome"/>
</dbReference>
<dbReference type="PANTHER" id="PTHR33406:SF13">
    <property type="entry name" value="MEMBRANE PROTEIN YDFJ"/>
    <property type="match status" value="1"/>
</dbReference>
<feature type="transmembrane region" description="Helical" evidence="6">
    <location>
        <begin position="676"/>
        <end position="701"/>
    </location>
</feature>
<feature type="transmembrane region" description="Helical" evidence="6">
    <location>
        <begin position="272"/>
        <end position="292"/>
    </location>
</feature>
<feature type="transmembrane region" description="Helical" evidence="6">
    <location>
        <begin position="235"/>
        <end position="252"/>
    </location>
</feature>
<evidence type="ECO:0000256" key="5">
    <source>
        <dbReference type="ARBA" id="ARBA00023136"/>
    </source>
</evidence>
<dbReference type="InterPro" id="IPR004869">
    <property type="entry name" value="MMPL_dom"/>
</dbReference>
<dbReference type="Gene3D" id="1.20.1640.10">
    <property type="entry name" value="Multidrug efflux transporter AcrB transmembrane domain"/>
    <property type="match status" value="2"/>
</dbReference>
<feature type="domain" description="Membrane transport protein MMPL" evidence="7">
    <location>
        <begin position="405"/>
        <end position="710"/>
    </location>
</feature>
<keyword evidence="9" id="KW-1185">Reference proteome</keyword>
<dbReference type="KEGG" id="nah:F5544_31670"/>
<evidence type="ECO:0000256" key="3">
    <source>
        <dbReference type="ARBA" id="ARBA00022692"/>
    </source>
</evidence>
<name>A0A6G9YMM5_9NOCA</name>
<keyword evidence="4 6" id="KW-1133">Transmembrane helix</keyword>
<organism evidence="8 9">
    <name type="scientific">Nocardia arthritidis</name>
    <dbReference type="NCBI Taxonomy" id="228602"/>
    <lineage>
        <taxon>Bacteria</taxon>
        <taxon>Bacillati</taxon>
        <taxon>Actinomycetota</taxon>
        <taxon>Actinomycetes</taxon>
        <taxon>Mycobacteriales</taxon>
        <taxon>Nocardiaceae</taxon>
        <taxon>Nocardia</taxon>
    </lineage>
</organism>
<feature type="transmembrane region" description="Helical" evidence="6">
    <location>
        <begin position="601"/>
        <end position="621"/>
    </location>
</feature>
<evidence type="ECO:0000256" key="6">
    <source>
        <dbReference type="SAM" id="Phobius"/>
    </source>
</evidence>
<gene>
    <name evidence="8" type="ORF">F5544_31670</name>
</gene>
<evidence type="ECO:0000256" key="4">
    <source>
        <dbReference type="ARBA" id="ARBA00022989"/>
    </source>
</evidence>
<sequence length="725" mass="77013">MRDRPIGLARWSIRHPWLAIAGWLLFVVLCIGIGTGVGGKAAGTEDFRIGEAGRGEAMAARGGLQQRPVERVLITAGPPGDRLDPAAADAAAREIGDRMRRLSEVEFVAAPVYSADGGAVRVDITMTGAELDGKKQVLPLRAETAQVQAAHPNLRIEQTGGPSISREVDELRDRDLSRTEMIALPITLITLLVVFRSVAMALVPLLLAISAIVAAIGLSMPASHLVPDNGVGVNIILLIGMAVGVDYTLFYLKREREERAHARGALDTQAMVSLAAATSGRAVVVSGLAVAISSATMYLADDVIFSSIATAAILVTIVAVLGSLTALPALLTVLGRRADRRDAIVARHNATDRRKAGPGRITAELLRPAAKHPAITLAVAILAMLAAATPLLGLDLTDMGKETHPRTIAAMRTFDRLNQAFPELKSMHQVVVVAEPGRADEVAAALGELARRAHTDPALAGTATLRTSPDRRVSLLELAVPHYVSDTAARASLGRLRGEYLPATIGVLPGVESAVTGDVARYADYPEHQKHQLPLIIGALLLVTFLLTVLAFRSVVLGLVGVLLNLLSASSALGLLTLTFQHSWAERLLDFHSTGTIGSRVPLLLLVILFGLSMDYQVFVISRIREAARRGVPTRRAVLDGIGGSASVVSSAAFVMMTVFAAFIPLHILEMKQMGFALAVAVLLDAFVIRVLILPALLLVLGDRTWWPSRTPHLAAVDRTLETVG</sequence>
<dbReference type="EMBL" id="CP046172">
    <property type="protein sequence ID" value="QIS14173.1"/>
    <property type="molecule type" value="Genomic_DNA"/>
</dbReference>
<dbReference type="GO" id="GO:0005886">
    <property type="term" value="C:plasma membrane"/>
    <property type="evidence" value="ECO:0007669"/>
    <property type="project" value="UniProtKB-SubCell"/>
</dbReference>
<feature type="transmembrane region" description="Helical" evidence="6">
    <location>
        <begin position="304"/>
        <end position="331"/>
    </location>
</feature>
<keyword evidence="3 6" id="KW-0812">Transmembrane</keyword>
<feature type="transmembrane region" description="Helical" evidence="6">
    <location>
        <begin position="642"/>
        <end position="664"/>
    </location>
</feature>
<keyword evidence="2" id="KW-1003">Cell membrane</keyword>